<accession>A0A972JNT2</accession>
<dbReference type="AlphaFoldDB" id="A0A972JNT2"/>
<evidence type="ECO:0000313" key="3">
    <source>
        <dbReference type="Proteomes" id="UP000737113"/>
    </source>
</evidence>
<keyword evidence="3" id="KW-1185">Reference proteome</keyword>
<keyword evidence="1" id="KW-0732">Signal</keyword>
<dbReference type="RefSeq" id="WP_169565196.1">
    <property type="nucleotide sequence ID" value="NZ_JAAXYH010000012.1"/>
</dbReference>
<organism evidence="2 3">
    <name type="scientific">Shewanella salipaludis</name>
    <dbReference type="NCBI Taxonomy" id="2723052"/>
    <lineage>
        <taxon>Bacteria</taxon>
        <taxon>Pseudomonadati</taxon>
        <taxon>Pseudomonadota</taxon>
        <taxon>Gammaproteobacteria</taxon>
        <taxon>Alteromonadales</taxon>
        <taxon>Shewanellaceae</taxon>
        <taxon>Shewanella</taxon>
    </lineage>
</organism>
<evidence type="ECO:0000256" key="1">
    <source>
        <dbReference type="SAM" id="SignalP"/>
    </source>
</evidence>
<feature type="signal peptide" evidence="1">
    <location>
        <begin position="1"/>
        <end position="25"/>
    </location>
</feature>
<gene>
    <name evidence="2" type="ORF">HC757_15030</name>
</gene>
<comment type="caution">
    <text evidence="2">The sequence shown here is derived from an EMBL/GenBank/DDBJ whole genome shotgun (WGS) entry which is preliminary data.</text>
</comment>
<evidence type="ECO:0000313" key="2">
    <source>
        <dbReference type="EMBL" id="NMH66471.1"/>
    </source>
</evidence>
<dbReference type="EMBL" id="JAAXYH010000012">
    <property type="protein sequence ID" value="NMH66471.1"/>
    <property type="molecule type" value="Genomic_DNA"/>
</dbReference>
<sequence>MKKFRKLAIAGLAVALGVASTMALARPDCDSMEALCQAGYTNWCSIWETDPSCH</sequence>
<reference evidence="2" key="1">
    <citation type="submission" date="2020-04" db="EMBL/GenBank/DDBJ databases">
        <title>Description of Shewanella salipaludis sp. nov., isolated from a salt marsh.</title>
        <authorList>
            <person name="Park S."/>
            <person name="Yoon J.-H."/>
        </authorList>
    </citation>
    <scope>NUCLEOTIDE SEQUENCE</scope>
    <source>
        <strain evidence="2">SHSM-M6</strain>
    </source>
</reference>
<name>A0A972JNT2_9GAMM</name>
<feature type="chain" id="PRO_5038092137" evidence="1">
    <location>
        <begin position="26"/>
        <end position="54"/>
    </location>
</feature>
<protein>
    <submittedName>
        <fullName evidence="2">Uncharacterized protein</fullName>
    </submittedName>
</protein>
<proteinExistence type="predicted"/>
<dbReference type="Proteomes" id="UP000737113">
    <property type="component" value="Unassembled WGS sequence"/>
</dbReference>